<dbReference type="RefSeq" id="WP_377526846.1">
    <property type="nucleotide sequence ID" value="NZ_JBHSMJ010000058.1"/>
</dbReference>
<reference evidence="2" key="1">
    <citation type="journal article" date="2019" name="Int. J. Syst. Evol. Microbiol.">
        <title>The Global Catalogue of Microorganisms (GCM) 10K type strain sequencing project: providing services to taxonomists for standard genome sequencing and annotation.</title>
        <authorList>
            <consortium name="The Broad Institute Genomics Platform"/>
            <consortium name="The Broad Institute Genome Sequencing Center for Infectious Disease"/>
            <person name="Wu L."/>
            <person name="Ma J."/>
        </authorList>
    </citation>
    <scope>NUCLEOTIDE SEQUENCE [LARGE SCALE GENOMIC DNA]</scope>
    <source>
        <strain evidence="2">KACC 11904</strain>
    </source>
</reference>
<sequence length="109" mass="12759">MNLNLFEKTDPKVAFWKWFKKRESFIEKNFESLKEQILDEISDNLKKIDENLAFEISHSKEGQRRKLIISADGMADSFHNVIDLCNMAPVLDGWIIIAFRPRMNSKNLG</sequence>
<protein>
    <submittedName>
        <fullName evidence="1">Uncharacterized protein</fullName>
    </submittedName>
</protein>
<evidence type="ECO:0000313" key="1">
    <source>
        <dbReference type="EMBL" id="MFC5452588.1"/>
    </source>
</evidence>
<dbReference type="Proteomes" id="UP001596044">
    <property type="component" value="Unassembled WGS sequence"/>
</dbReference>
<organism evidence="1 2">
    <name type="scientific">Paenibacillus aestuarii</name>
    <dbReference type="NCBI Taxonomy" id="516965"/>
    <lineage>
        <taxon>Bacteria</taxon>
        <taxon>Bacillati</taxon>
        <taxon>Bacillota</taxon>
        <taxon>Bacilli</taxon>
        <taxon>Bacillales</taxon>
        <taxon>Paenibacillaceae</taxon>
        <taxon>Paenibacillus</taxon>
    </lineage>
</organism>
<dbReference type="EMBL" id="JBHSMJ010000058">
    <property type="protein sequence ID" value="MFC5452588.1"/>
    <property type="molecule type" value="Genomic_DNA"/>
</dbReference>
<comment type="caution">
    <text evidence="1">The sequence shown here is derived from an EMBL/GenBank/DDBJ whole genome shotgun (WGS) entry which is preliminary data.</text>
</comment>
<accession>A0ABW0KIL7</accession>
<evidence type="ECO:0000313" key="2">
    <source>
        <dbReference type="Proteomes" id="UP001596044"/>
    </source>
</evidence>
<name>A0ABW0KIL7_9BACL</name>
<keyword evidence="2" id="KW-1185">Reference proteome</keyword>
<proteinExistence type="predicted"/>
<gene>
    <name evidence="1" type="ORF">ACFPOG_30750</name>
</gene>